<feature type="region of interest" description="Disordered" evidence="1">
    <location>
        <begin position="1"/>
        <end position="113"/>
    </location>
</feature>
<reference evidence="2" key="1">
    <citation type="submission" date="2020-02" db="EMBL/GenBank/DDBJ databases">
        <authorList>
            <person name="Meier V. D."/>
        </authorList>
    </citation>
    <scope>NUCLEOTIDE SEQUENCE</scope>
    <source>
        <strain evidence="2">AVDCRST_MAG36</strain>
    </source>
</reference>
<protein>
    <submittedName>
        <fullName evidence="2">Uncharacterized protein</fullName>
    </submittedName>
</protein>
<proteinExistence type="predicted"/>
<feature type="non-terminal residue" evidence="2">
    <location>
        <position position="1"/>
    </location>
</feature>
<organism evidence="2">
    <name type="scientific">uncultured Nocardioidaceae bacterium</name>
    <dbReference type="NCBI Taxonomy" id="253824"/>
    <lineage>
        <taxon>Bacteria</taxon>
        <taxon>Bacillati</taxon>
        <taxon>Actinomycetota</taxon>
        <taxon>Actinomycetes</taxon>
        <taxon>Propionibacteriales</taxon>
        <taxon>Nocardioidaceae</taxon>
        <taxon>environmental samples</taxon>
    </lineage>
</organism>
<feature type="compositionally biased region" description="Basic residues" evidence="1">
    <location>
        <begin position="1"/>
        <end position="11"/>
    </location>
</feature>
<sequence length="274" mass="30685">EPSHRTGHRGRPGRDEDRGRAGGPRPGFGDRQANRWHAGDPGRAGRVGRVRGAGPACRRGSRPHPSARGHRDLRAGRPARTSHQRRHRRLARPRRHQGVRRPRARDDRLGRAGRCRRRGGFRCRTAVQPLPVPQRRHRDQLLPGGGRGTVHRRSRSRHHGRSPRDRARGRGPRHRRCRWGDDEGGVGPPQVRGGGRRSRGEDRGGPGLPDPRPGPPSDRDRGRPRGAAAVPRRRQRTPAFARHDGDCEGRARRPCAARTGCRGGRRRARGRDLL</sequence>
<feature type="region of interest" description="Disordered" evidence="1">
    <location>
        <begin position="126"/>
        <end position="274"/>
    </location>
</feature>
<feature type="compositionally biased region" description="Basic residues" evidence="1">
    <location>
        <begin position="59"/>
        <end position="68"/>
    </location>
</feature>
<feature type="compositionally biased region" description="Basic residues" evidence="1">
    <location>
        <begin position="263"/>
        <end position="274"/>
    </location>
</feature>
<evidence type="ECO:0000256" key="1">
    <source>
        <dbReference type="SAM" id="MobiDB-lite"/>
    </source>
</evidence>
<feature type="compositionally biased region" description="Basic and acidic residues" evidence="1">
    <location>
        <begin position="241"/>
        <end position="251"/>
    </location>
</feature>
<name>A0A6J4L3F1_9ACTN</name>
<dbReference type="EMBL" id="CADCUH010000027">
    <property type="protein sequence ID" value="CAA9321895.1"/>
    <property type="molecule type" value="Genomic_DNA"/>
</dbReference>
<feature type="non-terminal residue" evidence="2">
    <location>
        <position position="274"/>
    </location>
</feature>
<accession>A0A6J4L3F1</accession>
<feature type="compositionally biased region" description="Basic residues" evidence="1">
    <location>
        <begin position="80"/>
        <end position="103"/>
    </location>
</feature>
<feature type="compositionally biased region" description="Basic residues" evidence="1">
    <location>
        <begin position="149"/>
        <end position="161"/>
    </location>
</feature>
<evidence type="ECO:0000313" key="2">
    <source>
        <dbReference type="EMBL" id="CAA9321895.1"/>
    </source>
</evidence>
<dbReference type="AlphaFoldDB" id="A0A6J4L3F1"/>
<gene>
    <name evidence="2" type="ORF">AVDCRST_MAG36-567</name>
</gene>